<protein>
    <submittedName>
        <fullName evidence="10">Acyl-CoA dehydrogenase</fullName>
    </submittedName>
</protein>
<dbReference type="PANTHER" id="PTHR43292">
    <property type="entry name" value="ACYL-COA DEHYDROGENASE"/>
    <property type="match status" value="1"/>
</dbReference>
<dbReference type="OrthoDB" id="9770681at2"/>
<feature type="domain" description="Acyl-CoA dehydrogenase/oxidase N-terminal" evidence="9">
    <location>
        <begin position="411"/>
        <end position="490"/>
    </location>
</feature>
<dbReference type="HOGENOM" id="CLU_018204_9_3_11"/>
<dbReference type="Gene3D" id="1.20.140.10">
    <property type="entry name" value="Butyryl-CoA Dehydrogenase, subunit A, domain 3"/>
    <property type="match status" value="2"/>
</dbReference>
<dbReference type="GO" id="GO:0050660">
    <property type="term" value="F:flavin adenine dinucleotide binding"/>
    <property type="evidence" value="ECO:0007669"/>
    <property type="project" value="InterPro"/>
</dbReference>
<feature type="domain" description="Acyl-CoA oxidase/dehydrogenase middle" evidence="8">
    <location>
        <begin position="494"/>
        <end position="589"/>
    </location>
</feature>
<evidence type="ECO:0000256" key="6">
    <source>
        <dbReference type="SAM" id="MobiDB-lite"/>
    </source>
</evidence>
<feature type="domain" description="Acyl-CoA dehydrogenase/oxidase C-terminal" evidence="7">
    <location>
        <begin position="226"/>
        <end position="356"/>
    </location>
</feature>
<dbReference type="Proteomes" id="UP000193710">
    <property type="component" value="Unassembled WGS sequence"/>
</dbReference>
<dbReference type="GO" id="GO:0016627">
    <property type="term" value="F:oxidoreductase activity, acting on the CH-CH group of donors"/>
    <property type="evidence" value="ECO:0007669"/>
    <property type="project" value="InterPro"/>
</dbReference>
<dbReference type="FunFam" id="2.40.110.10:FF:000011">
    <property type="entry name" value="Acyl-CoA dehydrogenase FadE34"/>
    <property type="match status" value="1"/>
</dbReference>
<feature type="region of interest" description="Disordered" evidence="6">
    <location>
        <begin position="354"/>
        <end position="374"/>
    </location>
</feature>
<keyword evidence="5" id="KW-0560">Oxidoreductase</keyword>
<dbReference type="GO" id="GO:0005886">
    <property type="term" value="C:plasma membrane"/>
    <property type="evidence" value="ECO:0007669"/>
    <property type="project" value="TreeGrafter"/>
</dbReference>
<evidence type="ECO:0000313" key="12">
    <source>
        <dbReference type="Proteomes" id="UP000193710"/>
    </source>
</evidence>
<dbReference type="InterPro" id="IPR036250">
    <property type="entry name" value="AcylCo_DH-like_C"/>
</dbReference>
<dbReference type="STRING" id="47839.BN973_03326"/>
<dbReference type="Pfam" id="PF02770">
    <property type="entry name" value="Acyl-CoA_dh_M"/>
    <property type="match status" value="1"/>
</dbReference>
<dbReference type="InterPro" id="IPR009075">
    <property type="entry name" value="AcylCo_DH/oxidase_C"/>
</dbReference>
<gene>
    <name evidence="11" type="ORF">AWC29_21940</name>
    <name evidence="10" type="ORF">BN973_03326</name>
</gene>
<dbReference type="SUPFAM" id="SSF47203">
    <property type="entry name" value="Acyl-CoA dehydrogenase C-terminal domain-like"/>
    <property type="match status" value="2"/>
</dbReference>
<dbReference type="PANTHER" id="PTHR43292:SF4">
    <property type="entry name" value="ACYL-COA DEHYDROGENASE FADE34"/>
    <property type="match status" value="1"/>
</dbReference>
<dbReference type="InterPro" id="IPR013786">
    <property type="entry name" value="AcylCoA_DH/ox_N"/>
</dbReference>
<evidence type="ECO:0000256" key="5">
    <source>
        <dbReference type="ARBA" id="ARBA00023002"/>
    </source>
</evidence>
<evidence type="ECO:0000313" key="10">
    <source>
        <dbReference type="EMBL" id="CDO88956.1"/>
    </source>
</evidence>
<comment type="similarity">
    <text evidence="2">Belongs to the acyl-CoA dehydrogenase family.</text>
</comment>
<dbReference type="InterPro" id="IPR037069">
    <property type="entry name" value="AcylCoA_DH/ox_N_sf"/>
</dbReference>
<dbReference type="EMBL" id="HG964446">
    <property type="protein sequence ID" value="CDO88956.1"/>
    <property type="molecule type" value="Genomic_DNA"/>
</dbReference>
<evidence type="ECO:0000256" key="2">
    <source>
        <dbReference type="ARBA" id="ARBA00009347"/>
    </source>
</evidence>
<dbReference type="RefSeq" id="WP_051641294.1">
    <property type="nucleotide sequence ID" value="NZ_HG964446.1"/>
</dbReference>
<accession>A0A024JZ67</accession>
<organism evidence="10">
    <name type="scientific">Mycobacterium triplex</name>
    <dbReference type="NCBI Taxonomy" id="47839"/>
    <lineage>
        <taxon>Bacteria</taxon>
        <taxon>Bacillati</taxon>
        <taxon>Actinomycetota</taxon>
        <taxon>Actinomycetes</taxon>
        <taxon>Mycobacteriales</taxon>
        <taxon>Mycobacteriaceae</taxon>
        <taxon>Mycobacterium</taxon>
        <taxon>Mycobacterium simiae complex</taxon>
    </lineage>
</organism>
<dbReference type="InterPro" id="IPR009100">
    <property type="entry name" value="AcylCoA_DH/oxidase_NM_dom_sf"/>
</dbReference>
<reference evidence="10" key="1">
    <citation type="journal article" date="2014" name="Genome Announc.">
        <title>Draft Genome Sequence of Mycobacterium triplex DSM 44626.</title>
        <authorList>
            <person name="Sassi M."/>
            <person name="Croce O."/>
            <person name="Robert C."/>
            <person name="Raoult D."/>
            <person name="Drancourt M."/>
        </authorList>
    </citation>
    <scope>NUCLEOTIDE SEQUENCE [LARGE SCALE GENOMIC DNA]</scope>
    <source>
        <strain evidence="10">DSM 44626</strain>
    </source>
</reference>
<dbReference type="Gene3D" id="1.10.540.10">
    <property type="entry name" value="Acyl-CoA dehydrogenase/oxidase, N-terminal domain"/>
    <property type="match status" value="2"/>
</dbReference>
<reference evidence="11 12" key="3">
    <citation type="submission" date="2016-01" db="EMBL/GenBank/DDBJ databases">
        <title>The new phylogeny of the genus Mycobacterium.</title>
        <authorList>
            <person name="Tarcisio F."/>
            <person name="Conor M."/>
            <person name="Antonella G."/>
            <person name="Elisabetta G."/>
            <person name="Giulia F.S."/>
            <person name="Sara T."/>
            <person name="Anna F."/>
            <person name="Clotilde B."/>
            <person name="Roberto B."/>
            <person name="Veronica D.S."/>
            <person name="Fabio R."/>
            <person name="Monica P."/>
            <person name="Olivier J."/>
            <person name="Enrico T."/>
            <person name="Nicola S."/>
        </authorList>
    </citation>
    <scope>NUCLEOTIDE SEQUENCE [LARGE SCALE GENOMIC DNA]</scope>
    <source>
        <strain evidence="11 12">DSM 44626</strain>
    </source>
</reference>
<evidence type="ECO:0000256" key="1">
    <source>
        <dbReference type="ARBA" id="ARBA00001974"/>
    </source>
</evidence>
<dbReference type="eggNOG" id="COG1960">
    <property type="taxonomic scope" value="Bacteria"/>
</dbReference>
<keyword evidence="12" id="KW-1185">Reference proteome</keyword>
<proteinExistence type="inferred from homology"/>
<evidence type="ECO:0000256" key="4">
    <source>
        <dbReference type="ARBA" id="ARBA00022827"/>
    </source>
</evidence>
<dbReference type="Gene3D" id="2.40.110.10">
    <property type="entry name" value="Butyryl-CoA Dehydrogenase, subunit A, domain 2"/>
    <property type="match status" value="2"/>
</dbReference>
<sequence length="767" mass="82405">MAVAVQAHSSASELDDLRGMVRKMVAKQLPLDETRHADPAEARKAGWPTLGALGLLGIALPDQYGGSGAGLTEQAIVCEELARELAPAPYFATVCLAATALLASDDADACEELLPRIVAGELTATLGDDVGRAERDGQSWSVSGEFGHVPDGADADLILVSAETADGTTLFAITGSDGVHRQRLATLDPTRPLANLRLSHAAARRVGAPGAATPVLARVRLRATALLAAEQAVLAEQCVALTRQYLLDRRQFGRQIGAFQALKHRLADAAVRAELSASSAWYAIRQLAAGAADAEFAVRVAAAACGDAAVQNAAEMIQLHGGIGYTWEHAAHLYLRRAKSDQYLLDTPSAHRNRLGRSVTETPAPTAQSAPVEDSPAVDELRGWLAANLIDGLTGDGPPPAAGEKYSPARRDWYRRLGAAGWSTPTWPVRYGGRGMSRDEGGAVVEELRRRGLDRPEEDFVGVWLAGPTILQWGSDQQRETYLRPLALGEHRWCQLFSEPGAGSDLASLSTSAVPIDGDRWLVNGQKIWSSFANTADFGLLMARTDPTLPKHAGITYFLLDMRTPGVEVRPLRQMTGDAEFNEVFLTDVVLPDSARLGPCGAGWKVGISTLMQERNSLTGPPVVGPGVADQLIAEALDSGAWHDADVRDRLQRMLVDERALQTASLRASVTPDRNPGAIDSIRKLVSADLHERAGRIRVDLQPDLSLGWPIDAEMPAGTRSFLEMKKYCIAGGTSEIQRNIIAERVLGLPREADPDRDQPFNQRTSR</sequence>
<feature type="domain" description="Acyl-CoA dehydrogenase/oxidase C-terminal" evidence="7">
    <location>
        <begin position="601"/>
        <end position="747"/>
    </location>
</feature>
<dbReference type="Proteomes" id="UP000028880">
    <property type="component" value="Unassembled WGS sequence"/>
</dbReference>
<keyword evidence="3" id="KW-0285">Flavoprotein</keyword>
<evidence type="ECO:0000259" key="9">
    <source>
        <dbReference type="Pfam" id="PF02771"/>
    </source>
</evidence>
<comment type="cofactor">
    <cofactor evidence="1">
        <name>FAD</name>
        <dbReference type="ChEBI" id="CHEBI:57692"/>
    </cofactor>
</comment>
<name>A0A024JZ67_9MYCO</name>
<dbReference type="InterPro" id="IPR046373">
    <property type="entry name" value="Acyl-CoA_Oxase/DH_mid-dom_sf"/>
</dbReference>
<feature type="compositionally biased region" description="Polar residues" evidence="6">
    <location>
        <begin position="359"/>
        <end position="369"/>
    </location>
</feature>
<dbReference type="InterPro" id="IPR052161">
    <property type="entry name" value="Mycobact_Acyl-CoA_DH"/>
</dbReference>
<dbReference type="AlphaFoldDB" id="A0A024JZ67"/>
<evidence type="ECO:0000313" key="11">
    <source>
        <dbReference type="EMBL" id="ORX01859.1"/>
    </source>
</evidence>
<dbReference type="InterPro" id="IPR006091">
    <property type="entry name" value="Acyl-CoA_Oxase/DH_mid-dom"/>
</dbReference>
<feature type="domain" description="Acyl-CoA dehydrogenase/oxidase N-terminal" evidence="9">
    <location>
        <begin position="13"/>
        <end position="121"/>
    </location>
</feature>
<evidence type="ECO:0000256" key="3">
    <source>
        <dbReference type="ARBA" id="ARBA00022630"/>
    </source>
</evidence>
<reference evidence="10" key="2">
    <citation type="submission" date="2014-04" db="EMBL/GenBank/DDBJ databases">
        <authorList>
            <person name="Urmite Genomes U."/>
        </authorList>
    </citation>
    <scope>NUCLEOTIDE SEQUENCE</scope>
    <source>
        <strain evidence="10">DSM 44626</strain>
    </source>
</reference>
<dbReference type="EMBL" id="LQPY01000029">
    <property type="protein sequence ID" value="ORX01859.1"/>
    <property type="molecule type" value="Genomic_DNA"/>
</dbReference>
<keyword evidence="4" id="KW-0274">FAD</keyword>
<evidence type="ECO:0000259" key="8">
    <source>
        <dbReference type="Pfam" id="PF02770"/>
    </source>
</evidence>
<evidence type="ECO:0000259" key="7">
    <source>
        <dbReference type="Pfam" id="PF00441"/>
    </source>
</evidence>
<dbReference type="SUPFAM" id="SSF56645">
    <property type="entry name" value="Acyl-CoA dehydrogenase NM domain-like"/>
    <property type="match status" value="2"/>
</dbReference>
<dbReference type="Pfam" id="PF02771">
    <property type="entry name" value="Acyl-CoA_dh_N"/>
    <property type="match status" value="2"/>
</dbReference>
<dbReference type="Pfam" id="PF00441">
    <property type="entry name" value="Acyl-CoA_dh_1"/>
    <property type="match status" value="2"/>
</dbReference>